<dbReference type="Proteomes" id="UP001638806">
    <property type="component" value="Unassembled WGS sequence"/>
</dbReference>
<accession>A0ACC4E5U7</accession>
<dbReference type="EMBL" id="JBGNUJ010000002">
    <property type="protein sequence ID" value="KAL3964009.1"/>
    <property type="molecule type" value="Genomic_DNA"/>
</dbReference>
<comment type="caution">
    <text evidence="1">The sequence shown here is derived from an EMBL/GenBank/DDBJ whole genome shotgun (WGS) entry which is preliminary data.</text>
</comment>
<name>A0ACC4E5U7_PURLI</name>
<sequence length="175" mass="19124">MDPTAVPCPPGRFHWLQVGRSTASTAESCHEATSPSHWTRASRSWQRSPVDPPAVPLRANPPDAPAACARLPDRWPSALQGRCTNTNEVPVRQRHAVPDTQAQASRDMPVGRPRHAPHRRVRTDAKMPRPCILVPSVVSCRQGKRVPSLAGRPGDTAFIIERGPSTMCYMQSASS</sequence>
<evidence type="ECO:0000313" key="1">
    <source>
        <dbReference type="EMBL" id="KAL3964009.1"/>
    </source>
</evidence>
<proteinExistence type="predicted"/>
<organism evidence="1 2">
    <name type="scientific">Purpureocillium lilacinum</name>
    <name type="common">Paecilomyces lilacinus</name>
    <dbReference type="NCBI Taxonomy" id="33203"/>
    <lineage>
        <taxon>Eukaryota</taxon>
        <taxon>Fungi</taxon>
        <taxon>Dikarya</taxon>
        <taxon>Ascomycota</taxon>
        <taxon>Pezizomycotina</taxon>
        <taxon>Sordariomycetes</taxon>
        <taxon>Hypocreomycetidae</taxon>
        <taxon>Hypocreales</taxon>
        <taxon>Ophiocordycipitaceae</taxon>
        <taxon>Purpureocillium</taxon>
    </lineage>
</organism>
<evidence type="ECO:0000313" key="2">
    <source>
        <dbReference type="Proteomes" id="UP001638806"/>
    </source>
</evidence>
<protein>
    <submittedName>
        <fullName evidence="1">Uncharacterized protein</fullName>
    </submittedName>
</protein>
<keyword evidence="2" id="KW-1185">Reference proteome</keyword>
<gene>
    <name evidence="1" type="ORF">ACCO45_001013</name>
</gene>
<reference evidence="1" key="1">
    <citation type="submission" date="2024-12" db="EMBL/GenBank/DDBJ databases">
        <title>Comparative genomics and development of molecular markers within Purpureocillium lilacinum and among Purpureocillium species.</title>
        <authorList>
            <person name="Yeh Z.-Y."/>
            <person name="Ni N.-T."/>
            <person name="Lo P.-H."/>
            <person name="Mushyakhwo K."/>
            <person name="Lin C.-F."/>
            <person name="Nai Y.-S."/>
        </authorList>
    </citation>
    <scope>NUCLEOTIDE SEQUENCE</scope>
    <source>
        <strain evidence="1">NCHU-NPUST-175</strain>
    </source>
</reference>